<dbReference type="FunFam" id="3.40.50.300:FF:001573">
    <property type="entry name" value="Carbon monoxide dehydrogenase accessory protein CooC"/>
    <property type="match status" value="1"/>
</dbReference>
<keyword evidence="2" id="KW-0067">ATP-binding</keyword>
<dbReference type="STRING" id="1121419.SAMN05443529_11939"/>
<dbReference type="Pfam" id="PF01656">
    <property type="entry name" value="CbiA"/>
    <property type="match status" value="1"/>
</dbReference>
<name>A0A1G8FBK2_9FIRM</name>
<keyword evidence="5" id="KW-1185">Reference proteome</keyword>
<reference evidence="5" key="1">
    <citation type="submission" date="2016-10" db="EMBL/GenBank/DDBJ databases">
        <authorList>
            <person name="Varghese N."/>
            <person name="Submissions S."/>
        </authorList>
    </citation>
    <scope>NUCLEOTIDE SEQUENCE [LARGE SCALE GENOMIC DNA]</scope>
    <source>
        <strain evidence="5">DSM 8344</strain>
    </source>
</reference>
<evidence type="ECO:0000256" key="1">
    <source>
        <dbReference type="ARBA" id="ARBA00022741"/>
    </source>
</evidence>
<dbReference type="InterPro" id="IPR050625">
    <property type="entry name" value="ParA/MinD_ATPase"/>
</dbReference>
<evidence type="ECO:0000259" key="3">
    <source>
        <dbReference type="Pfam" id="PF01656"/>
    </source>
</evidence>
<dbReference type="PANTHER" id="PTHR43384:SF6">
    <property type="entry name" value="SEPTUM SITE-DETERMINING PROTEIN MIND HOMOLOG, CHLOROPLASTIC"/>
    <property type="match status" value="1"/>
</dbReference>
<evidence type="ECO:0000313" key="4">
    <source>
        <dbReference type="EMBL" id="SDH79516.1"/>
    </source>
</evidence>
<evidence type="ECO:0000313" key="5">
    <source>
        <dbReference type="Proteomes" id="UP000198656"/>
    </source>
</evidence>
<dbReference type="GO" id="GO:0016887">
    <property type="term" value="F:ATP hydrolysis activity"/>
    <property type="evidence" value="ECO:0007669"/>
    <property type="project" value="TreeGrafter"/>
</dbReference>
<dbReference type="InterPro" id="IPR014433">
    <property type="entry name" value="CooC"/>
</dbReference>
<proteinExistence type="predicted"/>
<dbReference type="PANTHER" id="PTHR43384">
    <property type="entry name" value="SEPTUM SITE-DETERMINING PROTEIN MIND HOMOLOG, CHLOROPLASTIC-RELATED"/>
    <property type="match status" value="1"/>
</dbReference>
<accession>A0A1G8FBK2</accession>
<organism evidence="4 5">
    <name type="scientific">Desulfosporosinus hippei DSM 8344</name>
    <dbReference type="NCBI Taxonomy" id="1121419"/>
    <lineage>
        <taxon>Bacteria</taxon>
        <taxon>Bacillati</taxon>
        <taxon>Bacillota</taxon>
        <taxon>Clostridia</taxon>
        <taxon>Eubacteriales</taxon>
        <taxon>Desulfitobacteriaceae</taxon>
        <taxon>Desulfosporosinus</taxon>
    </lineage>
</organism>
<feature type="domain" description="CobQ/CobB/MinD/ParA nucleotide binding" evidence="3">
    <location>
        <begin position="8"/>
        <end position="238"/>
    </location>
</feature>
<sequence length="262" mass="28575">MREKSLKIAISGKGGVGKTTLSSLLCYLYARDGQRVLAVDADPDANLGTALGFPPEMLAKLTPISEERKLIKERTGAEPGTIGAIYSLNPQVEDIPDTYVAEYRGIKLLRMGSITQGGTGCACPENTLLKSLLDHIVLERNEIAILDMEAGLEHFGRGTARGVDAFIVVVEPGRRSIETAQAVVKLANDLGVQNVYAVVNKVHEGQLAELEQEINFLPILGHFPYDPVVVEADFRGKNLFDLSESFVQEAEKIKEKIDSLLR</sequence>
<dbReference type="InterPro" id="IPR027417">
    <property type="entry name" value="P-loop_NTPase"/>
</dbReference>
<gene>
    <name evidence="4" type="ORF">SAMN05443529_11939</name>
</gene>
<dbReference type="AlphaFoldDB" id="A0A1G8FBK2"/>
<keyword evidence="1" id="KW-0547">Nucleotide-binding</keyword>
<dbReference type="CDD" id="cd02034">
    <property type="entry name" value="CooC1"/>
    <property type="match status" value="1"/>
</dbReference>
<dbReference type="EMBL" id="FNCP01000019">
    <property type="protein sequence ID" value="SDH79516.1"/>
    <property type="molecule type" value="Genomic_DNA"/>
</dbReference>
<dbReference type="GO" id="GO:0051782">
    <property type="term" value="P:negative regulation of cell division"/>
    <property type="evidence" value="ECO:0007669"/>
    <property type="project" value="TreeGrafter"/>
</dbReference>
<dbReference type="PIRSF" id="PIRSF005647">
    <property type="entry name" value="CooC"/>
    <property type="match status" value="1"/>
</dbReference>
<dbReference type="SUPFAM" id="SSF52540">
    <property type="entry name" value="P-loop containing nucleoside triphosphate hydrolases"/>
    <property type="match status" value="1"/>
</dbReference>
<dbReference type="GO" id="GO:0005829">
    <property type="term" value="C:cytosol"/>
    <property type="evidence" value="ECO:0007669"/>
    <property type="project" value="TreeGrafter"/>
</dbReference>
<dbReference type="GO" id="GO:0005524">
    <property type="term" value="F:ATP binding"/>
    <property type="evidence" value="ECO:0007669"/>
    <property type="project" value="UniProtKB-KW"/>
</dbReference>
<protein>
    <submittedName>
        <fullName evidence="4">CO dehydrogenase maturation factor</fullName>
    </submittedName>
</protein>
<dbReference type="InterPro" id="IPR002586">
    <property type="entry name" value="CobQ/CobB/MinD/ParA_Nub-bd_dom"/>
</dbReference>
<dbReference type="RefSeq" id="WP_092334598.1">
    <property type="nucleotide sequence ID" value="NZ_FNCP01000019.1"/>
</dbReference>
<dbReference type="Gene3D" id="3.40.50.300">
    <property type="entry name" value="P-loop containing nucleotide triphosphate hydrolases"/>
    <property type="match status" value="1"/>
</dbReference>
<dbReference type="Proteomes" id="UP000198656">
    <property type="component" value="Unassembled WGS sequence"/>
</dbReference>
<dbReference type="GO" id="GO:0009898">
    <property type="term" value="C:cytoplasmic side of plasma membrane"/>
    <property type="evidence" value="ECO:0007669"/>
    <property type="project" value="TreeGrafter"/>
</dbReference>
<evidence type="ECO:0000256" key="2">
    <source>
        <dbReference type="ARBA" id="ARBA00022840"/>
    </source>
</evidence>
<dbReference type="OrthoDB" id="7346657at2"/>